<evidence type="ECO:0000313" key="1">
    <source>
        <dbReference type="EMBL" id="KAH0776403.1"/>
    </source>
</evidence>
<keyword evidence="2" id="KW-1185">Reference proteome</keyword>
<comment type="caution">
    <text evidence="1">The sequence shown here is derived from an EMBL/GenBank/DDBJ whole genome shotgun (WGS) entry which is preliminary data.</text>
</comment>
<reference evidence="1 2" key="1">
    <citation type="journal article" date="2021" name="bioRxiv">
        <title>Chromosome-scale and haplotype-resolved genome assembly of a tetraploid potato cultivar.</title>
        <authorList>
            <person name="Sun H."/>
            <person name="Jiao W.-B."/>
            <person name="Krause K."/>
            <person name="Campoy J.A."/>
            <person name="Goel M."/>
            <person name="Folz-Donahue K."/>
            <person name="Kukat C."/>
            <person name="Huettel B."/>
            <person name="Schneeberger K."/>
        </authorList>
    </citation>
    <scope>NUCLEOTIDE SEQUENCE [LARGE SCALE GENOMIC DNA]</scope>
    <source>
        <strain evidence="1">SolTubOtavaFocal</strain>
        <tissue evidence="1">Leaves</tissue>
    </source>
</reference>
<evidence type="ECO:0000313" key="2">
    <source>
        <dbReference type="Proteomes" id="UP000826656"/>
    </source>
</evidence>
<dbReference type="PANTHER" id="PTHR33116:SF66">
    <property type="entry name" value="REVERSE TRANSCRIPTASE ZINC-BINDING DOMAIN-CONTAINING PROTEIN"/>
    <property type="match status" value="1"/>
</dbReference>
<protein>
    <submittedName>
        <fullName evidence="1">Uncharacterized protein</fullName>
    </submittedName>
</protein>
<dbReference type="Proteomes" id="UP000826656">
    <property type="component" value="Unassembled WGS sequence"/>
</dbReference>
<gene>
    <name evidence="1" type="ORF">KY290_007814</name>
</gene>
<organism evidence="1 2">
    <name type="scientific">Solanum tuberosum</name>
    <name type="common">Potato</name>
    <dbReference type="NCBI Taxonomy" id="4113"/>
    <lineage>
        <taxon>Eukaryota</taxon>
        <taxon>Viridiplantae</taxon>
        <taxon>Streptophyta</taxon>
        <taxon>Embryophyta</taxon>
        <taxon>Tracheophyta</taxon>
        <taxon>Spermatophyta</taxon>
        <taxon>Magnoliopsida</taxon>
        <taxon>eudicotyledons</taxon>
        <taxon>Gunneridae</taxon>
        <taxon>Pentapetalae</taxon>
        <taxon>asterids</taxon>
        <taxon>lamiids</taxon>
        <taxon>Solanales</taxon>
        <taxon>Solanaceae</taxon>
        <taxon>Solanoideae</taxon>
        <taxon>Solaneae</taxon>
        <taxon>Solanum</taxon>
    </lineage>
</organism>
<accession>A0ABQ7W6R5</accession>
<proteinExistence type="predicted"/>
<dbReference type="EMBL" id="JAIVGD010000003">
    <property type="protein sequence ID" value="KAH0776403.1"/>
    <property type="molecule type" value="Genomic_DNA"/>
</dbReference>
<name>A0ABQ7W6R5_SOLTU</name>
<sequence>MLGRITSWTTKFLSYAGRAQLIKSVLYAIQMFWSQIFSLPKKIIRTVEAMCRRFLWTGNIETSRKALIAWINCVGPSQMEDCTSLIFILGIRLQLES</sequence>
<dbReference type="PANTHER" id="PTHR33116">
    <property type="entry name" value="REVERSE TRANSCRIPTASE ZINC-BINDING DOMAIN-CONTAINING PROTEIN-RELATED-RELATED"/>
    <property type="match status" value="1"/>
</dbReference>